<feature type="compositionally biased region" description="Basic and acidic residues" evidence="24">
    <location>
        <begin position="10"/>
        <end position="23"/>
    </location>
</feature>
<dbReference type="EMBL" id="JAPDFR010000001">
    <property type="protein sequence ID" value="KAK0390890.1"/>
    <property type="molecule type" value="Genomic_DNA"/>
</dbReference>
<dbReference type="FunFam" id="3.40.50.1000:FF:000001">
    <property type="entry name" value="Phospholipid-transporting ATPase IC"/>
    <property type="match status" value="1"/>
</dbReference>
<dbReference type="Gene3D" id="3.40.50.1000">
    <property type="entry name" value="HAD superfamily/HAD-like"/>
    <property type="match status" value="1"/>
</dbReference>
<feature type="domain" description="P-type ATPase C-terminal" evidence="26">
    <location>
        <begin position="1109"/>
        <end position="1358"/>
    </location>
</feature>
<comment type="catalytic activity">
    <reaction evidence="17">
        <text>a beta-D-glucosyl-(1&lt;-&gt;1')-N-acylsphing-4-enine(out) + ATP + H2O = a beta-D-glucosyl-(1&lt;-&gt;1')-N-acylsphing-4-enine(in) + ADP + phosphate + H(+)</text>
        <dbReference type="Rhea" id="RHEA:66036"/>
        <dbReference type="ChEBI" id="CHEBI:15377"/>
        <dbReference type="ChEBI" id="CHEBI:15378"/>
        <dbReference type="ChEBI" id="CHEBI:22801"/>
        <dbReference type="ChEBI" id="CHEBI:30616"/>
        <dbReference type="ChEBI" id="CHEBI:43474"/>
        <dbReference type="ChEBI" id="CHEBI:456216"/>
    </reaction>
    <physiologicalReaction direction="left-to-right" evidence="17">
        <dbReference type="Rhea" id="RHEA:66037"/>
    </physiologicalReaction>
</comment>
<dbReference type="GO" id="GO:0099040">
    <property type="term" value="P:ceramide translocation"/>
    <property type="evidence" value="ECO:0007669"/>
    <property type="project" value="UniProtKB-ARBA"/>
</dbReference>
<evidence type="ECO:0000256" key="11">
    <source>
        <dbReference type="ARBA" id="ARBA00022967"/>
    </source>
</evidence>
<feature type="region of interest" description="Disordered" evidence="24">
    <location>
        <begin position="1384"/>
        <end position="1408"/>
    </location>
</feature>
<feature type="binding site" evidence="21">
    <location>
        <position position="1057"/>
    </location>
    <ligand>
        <name>ATP</name>
        <dbReference type="ChEBI" id="CHEBI:30616"/>
    </ligand>
</feature>
<dbReference type="InterPro" id="IPR032630">
    <property type="entry name" value="P_typ_ATPase_c"/>
</dbReference>
<dbReference type="GO" id="GO:0006897">
    <property type="term" value="P:endocytosis"/>
    <property type="evidence" value="ECO:0007669"/>
    <property type="project" value="UniProtKB-ARBA"/>
</dbReference>
<comment type="catalytic activity">
    <reaction evidence="18">
        <text>a 1,2-diacyl-sn-glycero-3-phospho-L-serine(out) + ATP + H2O = a 1,2-diacyl-sn-glycero-3-phospho-L-serine(in) + ADP + phosphate + H(+)</text>
        <dbReference type="Rhea" id="RHEA:38567"/>
        <dbReference type="ChEBI" id="CHEBI:15377"/>
        <dbReference type="ChEBI" id="CHEBI:15378"/>
        <dbReference type="ChEBI" id="CHEBI:30616"/>
        <dbReference type="ChEBI" id="CHEBI:43474"/>
        <dbReference type="ChEBI" id="CHEBI:57262"/>
        <dbReference type="ChEBI" id="CHEBI:456216"/>
    </reaction>
    <physiologicalReaction direction="left-to-right" evidence="18">
        <dbReference type="Rhea" id="RHEA:38568"/>
    </physiologicalReaction>
</comment>
<feature type="binding site" evidence="22">
    <location>
        <position position="629"/>
    </location>
    <ligand>
        <name>Mg(2+)</name>
        <dbReference type="ChEBI" id="CHEBI:18420"/>
    </ligand>
</feature>
<dbReference type="InterPro" id="IPR036412">
    <property type="entry name" value="HAD-like_sf"/>
</dbReference>
<dbReference type="CDD" id="cd02073">
    <property type="entry name" value="P-type_ATPase_APLT_Dnf-like"/>
    <property type="match status" value="1"/>
</dbReference>
<dbReference type="Gene3D" id="2.70.150.10">
    <property type="entry name" value="Calcium-transporting ATPase, cytoplasmic transduction domain A"/>
    <property type="match status" value="1"/>
</dbReference>
<evidence type="ECO:0000256" key="13">
    <source>
        <dbReference type="ARBA" id="ARBA00023055"/>
    </source>
</evidence>
<reference evidence="27" key="1">
    <citation type="submission" date="2022-10" db="EMBL/GenBank/DDBJ databases">
        <title>Determination and structural analysis of whole genome sequence of Sarocladium strictum F4-1.</title>
        <authorList>
            <person name="Hu L."/>
            <person name="Jiang Y."/>
        </authorList>
    </citation>
    <scope>NUCLEOTIDE SEQUENCE</scope>
    <source>
        <strain evidence="27">F4-1</strain>
    </source>
</reference>
<keyword evidence="6 23" id="KW-0812">Transmembrane</keyword>
<dbReference type="SUPFAM" id="SSF56784">
    <property type="entry name" value="HAD-like"/>
    <property type="match status" value="1"/>
</dbReference>
<name>A0AA39LBE0_SARSR</name>
<feature type="transmembrane region" description="Helical" evidence="23">
    <location>
        <begin position="1289"/>
        <end position="1309"/>
    </location>
</feature>
<evidence type="ECO:0000256" key="16">
    <source>
        <dbReference type="ARBA" id="ARBA00049128"/>
    </source>
</evidence>
<dbReference type="GO" id="GO:0005524">
    <property type="term" value="F:ATP binding"/>
    <property type="evidence" value="ECO:0007669"/>
    <property type="project" value="UniProtKB-UniRule"/>
</dbReference>
<dbReference type="GO" id="GO:0000287">
    <property type="term" value="F:magnesium ion binding"/>
    <property type="evidence" value="ECO:0007669"/>
    <property type="project" value="UniProtKB-UniRule"/>
</dbReference>
<evidence type="ECO:0000256" key="4">
    <source>
        <dbReference type="ARBA" id="ARBA00022448"/>
    </source>
</evidence>
<feature type="binding site" evidence="22">
    <location>
        <position position="1087"/>
    </location>
    <ligand>
        <name>Mg(2+)</name>
        <dbReference type="ChEBI" id="CHEBI:18420"/>
    </ligand>
</feature>
<feature type="binding site" evidence="22">
    <location>
        <position position="1083"/>
    </location>
    <ligand>
        <name>Mg(2+)</name>
        <dbReference type="ChEBI" id="CHEBI:18420"/>
    </ligand>
</feature>
<evidence type="ECO:0000256" key="10">
    <source>
        <dbReference type="ARBA" id="ARBA00022842"/>
    </source>
</evidence>
<feature type="transmembrane region" description="Helical" evidence="23">
    <location>
        <begin position="1144"/>
        <end position="1160"/>
    </location>
</feature>
<dbReference type="SFLD" id="SFLDS00003">
    <property type="entry name" value="Haloacid_Dehalogenase"/>
    <property type="match status" value="1"/>
</dbReference>
<keyword evidence="14 23" id="KW-0472">Membrane</keyword>
<feature type="transmembrane region" description="Helical" evidence="23">
    <location>
        <begin position="513"/>
        <end position="537"/>
    </location>
</feature>
<dbReference type="GO" id="GO:0007163">
    <property type="term" value="P:establishment or maintenance of cell polarity"/>
    <property type="evidence" value="ECO:0007669"/>
    <property type="project" value="UniProtKB-ARBA"/>
</dbReference>
<keyword evidence="10 22" id="KW-0460">Magnesium</keyword>
<feature type="transmembrane region" description="Helical" evidence="23">
    <location>
        <begin position="1223"/>
        <end position="1244"/>
    </location>
</feature>
<dbReference type="GO" id="GO:0140351">
    <property type="term" value="F:glycosylceramide flippase activity"/>
    <property type="evidence" value="ECO:0007669"/>
    <property type="project" value="UniProtKB-ARBA"/>
</dbReference>
<dbReference type="GO" id="GO:0140346">
    <property type="term" value="F:phosphatidylserine flippase activity"/>
    <property type="evidence" value="ECO:0007669"/>
    <property type="project" value="UniProtKB-ARBA"/>
</dbReference>
<feature type="binding site" evidence="21">
    <location>
        <position position="630"/>
    </location>
    <ligand>
        <name>ATP</name>
        <dbReference type="ChEBI" id="CHEBI:30616"/>
    </ligand>
</feature>
<feature type="region of interest" description="Disordered" evidence="24">
    <location>
        <begin position="1"/>
        <end position="89"/>
    </location>
</feature>
<dbReference type="Gene3D" id="3.40.1110.10">
    <property type="entry name" value="Calcium-transporting ATPase, cytoplasmic domain N"/>
    <property type="match status" value="1"/>
</dbReference>
<keyword evidence="28" id="KW-1185">Reference proteome</keyword>
<evidence type="ECO:0000256" key="21">
    <source>
        <dbReference type="PIRSR" id="PIRSR606539-2"/>
    </source>
</evidence>
<dbReference type="InterPro" id="IPR023214">
    <property type="entry name" value="HAD_sf"/>
</dbReference>
<feature type="binding site" evidence="22">
    <location>
        <position position="631"/>
    </location>
    <ligand>
        <name>Mg(2+)</name>
        <dbReference type="ChEBI" id="CHEBI:18420"/>
    </ligand>
</feature>
<comment type="catalytic activity">
    <reaction evidence="15 23">
        <text>ATP + H2O + phospholipidSide 1 = ADP + phosphate + phospholipidSide 2.</text>
        <dbReference type="EC" id="7.6.2.1"/>
    </reaction>
</comment>
<evidence type="ECO:0000256" key="24">
    <source>
        <dbReference type="SAM" id="MobiDB-lite"/>
    </source>
</evidence>
<protein>
    <recommendedName>
        <fullName evidence="23">Phospholipid-transporting ATPase</fullName>
        <ecNumber evidence="23">7.6.2.1</ecNumber>
    </recommendedName>
</protein>
<dbReference type="Pfam" id="PF13246">
    <property type="entry name" value="Cation_ATPase"/>
    <property type="match status" value="1"/>
</dbReference>
<dbReference type="InterPro" id="IPR044492">
    <property type="entry name" value="P_typ_ATPase_HD_dom"/>
</dbReference>
<keyword evidence="7 22" id="KW-0479">Metal-binding</keyword>
<dbReference type="GO" id="GO:1990531">
    <property type="term" value="C:phospholipid-translocating ATPase complex"/>
    <property type="evidence" value="ECO:0007669"/>
    <property type="project" value="UniProtKB-ARBA"/>
</dbReference>
<evidence type="ECO:0000256" key="17">
    <source>
        <dbReference type="ARBA" id="ARBA00050913"/>
    </source>
</evidence>
<comment type="caution">
    <text evidence="27">The sequence shown here is derived from an EMBL/GenBank/DDBJ whole genome shotgun (WGS) entry which is preliminary data.</text>
</comment>
<feature type="binding site" evidence="21">
    <location>
        <position position="804"/>
    </location>
    <ligand>
        <name>ATP</name>
        <dbReference type="ChEBI" id="CHEBI:30616"/>
    </ligand>
</feature>
<evidence type="ECO:0000256" key="20">
    <source>
        <dbReference type="PIRSR" id="PIRSR606539-1"/>
    </source>
</evidence>
<feature type="binding site" evidence="21">
    <location>
        <position position="1063"/>
    </location>
    <ligand>
        <name>ATP</name>
        <dbReference type="ChEBI" id="CHEBI:30616"/>
    </ligand>
</feature>
<keyword evidence="5" id="KW-1003">Cell membrane</keyword>
<dbReference type="InterPro" id="IPR023299">
    <property type="entry name" value="ATPase_P-typ_cyto_dom_N"/>
</dbReference>
<dbReference type="InterPro" id="IPR006539">
    <property type="entry name" value="P-type_ATPase_IV"/>
</dbReference>
<feature type="compositionally biased region" description="Basic and acidic residues" evidence="24">
    <location>
        <begin position="258"/>
        <end position="268"/>
    </location>
</feature>
<evidence type="ECO:0000259" key="25">
    <source>
        <dbReference type="Pfam" id="PF16209"/>
    </source>
</evidence>
<feature type="compositionally biased region" description="Polar residues" evidence="24">
    <location>
        <begin position="1428"/>
        <end position="1451"/>
    </location>
</feature>
<dbReference type="NCBIfam" id="TIGR01494">
    <property type="entry name" value="ATPase_P-type"/>
    <property type="match status" value="1"/>
</dbReference>
<dbReference type="FunFam" id="3.40.50.1000:FF:000108">
    <property type="entry name" value="Phospholipid-transporting ATPase"/>
    <property type="match status" value="1"/>
</dbReference>
<evidence type="ECO:0000256" key="5">
    <source>
        <dbReference type="ARBA" id="ARBA00022475"/>
    </source>
</evidence>
<feature type="binding site" evidence="21">
    <location>
        <position position="827"/>
    </location>
    <ligand>
        <name>ATP</name>
        <dbReference type="ChEBI" id="CHEBI:30616"/>
    </ligand>
</feature>
<sequence>MTSPTTPEPEPGKLTRVQTERARWATRRMTVKSGKNKRMSILNRRHQKNGSSEKNNVPDGGDIGQDASNPAEGDNGQEEEEEEEENDDRTLFFNLPLPDEFKDEEGHPTQIYARNKIRTAKYTPLSFVPKNLWFQFHNVANIFFLFIVILVCFPIFGGINPGLNAVPLIVIICITSIKDAIEDYRRTVLDIELNNAFVHRLVNWQNMNVQEDNVSTWRKIKKATSQAFGSMLRAIASLWSKKAREERAQRKAARVEVEDEARASVETHRTRRSVRDSLASPFHDNNQRDSYLSTHTAHEDIQMTPVHSPAAPHIAIELPDEDDSKRATALHQLKGDLINRERPTNGARFKKDHWKNLVVGDFVRIYKDDDLPADVIVLSTSDADGACYVETKNLDGETNLKVRSALRCSRNLRHARDCERAEFTIQSEGPQANLYKYNGAIKWMQEVPGFEDEGPQEQVEPITIDNVLLRGCNLRNTDWILGVVVFTGHDTKIMRNQGETPSKRPRIAREMNFNVICNLAVLFLICVLSAVINGVAWSRTDSSLYFFDYGSIGGSPGLSGFITFWAAMIVFQNLVPISLYITLEIVRTLQAVFIYSDVEMYYEPIDQPCIPKTWNISDDVGQIEYIFSDKTGTLTQNVMEFKKATINGHPYGEAYTEAQAGMQKRQGIDVEAESAKIRAEIAQAKVRALAGLRKINDNAFLHDEDLTFIAPDFVADMAGESGLEQKEANENFMLVLALCHTVMAEKTLDDPPKMLFKAQSPDEEALVATARDMGFVVLGNSDSGINLLVQGEERHYQILNTIEFNSSRKRMSSIVRMPDGRIMLFCKGADSVIYARLKRGEQKELRRDTAEHLELFAREGLRTLCIAQKEVSEEDYRVWKKEHDAAASAIEHREEKLEAAAELIEQDLYLLGGTAIEDRLQDGVPDTIALLGDAGIKLWVLTGDKVETAINIGFSCNLLNNDMELIHLKVEASEESATVNEEALLRTIDEELTRHLAIFNLTGSDEELKAAKKDHEAPAGTHGLVIDGFTLKWALNDRNKQKFLLLCKQCKSVLCCRVSPAQKAAVVAMVKNGLDIMSLSIGDGANDVAMIQEADVGVGIAGVEGRQAAMSSDYAIAQFRFLQRLVLVHGRWSYRRMAECISNFFYKNMVWVWSIFWFEIYCNFDITYLFEFTYIMMFNLFFTSVPVGLMGVLDQDVSDRVSLAVPQLYRRGIERLEWTNTKFWLYMLDGIYQSVIVFYIPYLAIYTGNPVTENGLDMMERYRLGAYIAHPAVFVINGYILINMYRWDWITLLVVAISNLFVFFWTGVYTSFSVAGTFAGTAKEIYGQASFWACFFLVPVMCLGPRFIIKALQKVYWPYDIDIIREQATMGKFNHLKAPLLDSQQSATDTEVNSSNSNSDSIGRGKHMAAAASVDSDLRPFAAYAPSTATRTTHNQRSQNGSDSTNFTGPRQSLDIPMPMRPSLDRGGPSFQRMRASMDAMRPSFEDVTTSANRLSKIESTRSGNHRFSRLRGLSLSKSNPNP</sequence>
<keyword evidence="8 21" id="KW-0547">Nucleotide-binding</keyword>
<evidence type="ECO:0000256" key="6">
    <source>
        <dbReference type="ARBA" id="ARBA00022692"/>
    </source>
</evidence>
<dbReference type="PANTHER" id="PTHR24092:SF180">
    <property type="entry name" value="PHOSPHOLIPID-TRANSPORTING ATPASE DNF1-RELATED"/>
    <property type="match status" value="1"/>
</dbReference>
<comment type="catalytic activity">
    <reaction evidence="16">
        <text>a 1,2-diacyl-sn-glycero-3-phosphoethanolamine(out) + ATP + H2O = a 1,2-diacyl-sn-glycero-3-phosphoethanolamine(in) + ADP + phosphate + H(+)</text>
        <dbReference type="Rhea" id="RHEA:66132"/>
        <dbReference type="ChEBI" id="CHEBI:15377"/>
        <dbReference type="ChEBI" id="CHEBI:15378"/>
        <dbReference type="ChEBI" id="CHEBI:30616"/>
        <dbReference type="ChEBI" id="CHEBI:43474"/>
        <dbReference type="ChEBI" id="CHEBI:64612"/>
        <dbReference type="ChEBI" id="CHEBI:456216"/>
    </reaction>
    <physiologicalReaction direction="left-to-right" evidence="16">
        <dbReference type="Rhea" id="RHEA:66133"/>
    </physiologicalReaction>
</comment>
<organism evidence="27 28">
    <name type="scientific">Sarocladium strictum</name>
    <name type="common">Black bundle disease fungus</name>
    <name type="synonym">Acremonium strictum</name>
    <dbReference type="NCBI Taxonomy" id="5046"/>
    <lineage>
        <taxon>Eukaryota</taxon>
        <taxon>Fungi</taxon>
        <taxon>Dikarya</taxon>
        <taxon>Ascomycota</taxon>
        <taxon>Pezizomycotina</taxon>
        <taxon>Sordariomycetes</taxon>
        <taxon>Hypocreomycetidae</taxon>
        <taxon>Hypocreales</taxon>
        <taxon>Sarocladiaceae</taxon>
        <taxon>Sarocladium</taxon>
    </lineage>
</organism>
<evidence type="ECO:0000256" key="18">
    <source>
        <dbReference type="ARBA" id="ARBA00051303"/>
    </source>
</evidence>
<feature type="binding site" evidence="21">
    <location>
        <position position="629"/>
    </location>
    <ligand>
        <name>ATP</name>
        <dbReference type="ChEBI" id="CHEBI:30616"/>
    </ligand>
</feature>
<dbReference type="GO" id="GO:0070867">
    <property type="term" value="C:mating projection tip membrane"/>
    <property type="evidence" value="ECO:0007669"/>
    <property type="project" value="UniProtKB-ARBA"/>
</dbReference>
<feature type="binding site" evidence="21">
    <location>
        <position position="1087"/>
    </location>
    <ligand>
        <name>ATP</name>
        <dbReference type="ChEBI" id="CHEBI:30616"/>
    </ligand>
</feature>
<dbReference type="SUPFAM" id="SSF81660">
    <property type="entry name" value="Metal cation-transporting ATPase, ATP-binding domain N"/>
    <property type="match status" value="1"/>
</dbReference>
<dbReference type="InterPro" id="IPR008250">
    <property type="entry name" value="ATPase_P-typ_transduc_dom_A_sf"/>
</dbReference>
<feature type="binding site" evidence="21">
    <location>
        <position position="943"/>
    </location>
    <ligand>
        <name>ATP</name>
        <dbReference type="ChEBI" id="CHEBI:30616"/>
    </ligand>
</feature>
<feature type="active site" description="4-aspartylphosphate intermediate" evidence="20">
    <location>
        <position position="629"/>
    </location>
</feature>
<dbReference type="EC" id="7.6.2.1" evidence="23"/>
<comment type="catalytic activity">
    <reaction evidence="19">
        <text>a 1,2-diacyl-sn-glycero-3-phosphocholine(out) + ATP + H2O = a 1,2-diacyl-sn-glycero-3-phosphocholine(in) + ADP + phosphate + H(+)</text>
        <dbReference type="Rhea" id="RHEA:38583"/>
        <dbReference type="ChEBI" id="CHEBI:15377"/>
        <dbReference type="ChEBI" id="CHEBI:15378"/>
        <dbReference type="ChEBI" id="CHEBI:30616"/>
        <dbReference type="ChEBI" id="CHEBI:43474"/>
        <dbReference type="ChEBI" id="CHEBI:57643"/>
        <dbReference type="ChEBI" id="CHEBI:456216"/>
    </reaction>
    <physiologicalReaction direction="left-to-right" evidence="19">
        <dbReference type="Rhea" id="RHEA:38584"/>
    </physiologicalReaction>
</comment>
<dbReference type="PANTHER" id="PTHR24092">
    <property type="entry name" value="PROBABLE PHOSPHOLIPID-TRANSPORTING ATPASE"/>
    <property type="match status" value="1"/>
</dbReference>
<evidence type="ECO:0000256" key="9">
    <source>
        <dbReference type="ARBA" id="ARBA00022840"/>
    </source>
</evidence>
<accession>A0AA39LBE0</accession>
<feature type="binding site" evidence="21">
    <location>
        <position position="763"/>
    </location>
    <ligand>
        <name>ATP</name>
        <dbReference type="ChEBI" id="CHEBI:30616"/>
    </ligand>
</feature>
<evidence type="ECO:0000256" key="2">
    <source>
        <dbReference type="ARBA" id="ARBA00004651"/>
    </source>
</evidence>
<feature type="transmembrane region" description="Helical" evidence="23">
    <location>
        <begin position="557"/>
        <end position="581"/>
    </location>
</feature>
<dbReference type="SFLD" id="SFLDG00002">
    <property type="entry name" value="C1.7:_P-type_atpase_like"/>
    <property type="match status" value="1"/>
</dbReference>
<feature type="binding site" evidence="21">
    <location>
        <position position="1086"/>
    </location>
    <ligand>
        <name>ATP</name>
        <dbReference type="ChEBI" id="CHEBI:30616"/>
    </ligand>
</feature>
<dbReference type="NCBIfam" id="TIGR01652">
    <property type="entry name" value="ATPase-Plipid"/>
    <property type="match status" value="1"/>
</dbReference>
<keyword evidence="13" id="KW-0445">Lipid transport</keyword>
<keyword evidence="12 23" id="KW-1133">Transmembrane helix</keyword>
<evidence type="ECO:0000256" key="7">
    <source>
        <dbReference type="ARBA" id="ARBA00022723"/>
    </source>
</evidence>
<feature type="binding site" evidence="21">
    <location>
        <position position="631"/>
    </location>
    <ligand>
        <name>ATP</name>
        <dbReference type="ChEBI" id="CHEBI:30616"/>
    </ligand>
</feature>
<feature type="domain" description="P-type ATPase N-terminal" evidence="25">
    <location>
        <begin position="103"/>
        <end position="161"/>
    </location>
</feature>
<dbReference type="InterPro" id="IPR018303">
    <property type="entry name" value="ATPase_P-typ_P_site"/>
</dbReference>
<evidence type="ECO:0000256" key="8">
    <source>
        <dbReference type="ARBA" id="ARBA00022741"/>
    </source>
</evidence>
<dbReference type="SFLD" id="SFLDF00027">
    <property type="entry name" value="p-type_atpase"/>
    <property type="match status" value="1"/>
</dbReference>
<evidence type="ECO:0000313" key="28">
    <source>
        <dbReference type="Proteomes" id="UP001175261"/>
    </source>
</evidence>
<dbReference type="GO" id="GO:0016887">
    <property type="term" value="F:ATP hydrolysis activity"/>
    <property type="evidence" value="ECO:0007669"/>
    <property type="project" value="InterPro"/>
</dbReference>
<gene>
    <name evidence="27" type="ORF">NLU13_0393</name>
</gene>
<evidence type="ECO:0000259" key="26">
    <source>
        <dbReference type="Pfam" id="PF16212"/>
    </source>
</evidence>
<feature type="compositionally biased region" description="Basic residues" evidence="24">
    <location>
        <begin position="24"/>
        <end position="48"/>
    </location>
</feature>
<evidence type="ECO:0000256" key="22">
    <source>
        <dbReference type="PIRSR" id="PIRSR606539-3"/>
    </source>
</evidence>
<feature type="region of interest" description="Disordered" evidence="24">
    <location>
        <begin position="258"/>
        <end position="289"/>
    </location>
</feature>
<feature type="binding site" evidence="21">
    <location>
        <position position="942"/>
    </location>
    <ligand>
        <name>ATP</name>
        <dbReference type="ChEBI" id="CHEBI:30616"/>
    </ligand>
</feature>
<dbReference type="SUPFAM" id="SSF81653">
    <property type="entry name" value="Calcium ATPase, transduction domain A"/>
    <property type="match status" value="1"/>
</dbReference>
<keyword evidence="9 21" id="KW-0067">ATP-binding</keyword>
<evidence type="ECO:0000256" key="23">
    <source>
        <dbReference type="RuleBase" id="RU362033"/>
    </source>
</evidence>
<evidence type="ECO:0000256" key="3">
    <source>
        <dbReference type="ARBA" id="ARBA00008109"/>
    </source>
</evidence>
<comment type="subcellular location">
    <subcellularLocation>
        <location evidence="2">Cell membrane</location>
        <topology evidence="2">Multi-pass membrane protein</topology>
    </subcellularLocation>
    <subcellularLocation>
        <location evidence="23">Membrane</location>
        <topology evidence="23">Multi-pass membrane protein</topology>
    </subcellularLocation>
</comment>
<evidence type="ECO:0000256" key="12">
    <source>
        <dbReference type="ARBA" id="ARBA00022989"/>
    </source>
</evidence>
<dbReference type="PRINTS" id="PR00119">
    <property type="entry name" value="CATATPASE"/>
</dbReference>
<comment type="similarity">
    <text evidence="3 23">Belongs to the cation transport ATPase (P-type) (TC 3.A.3) family. Type IV subfamily.</text>
</comment>
<feature type="region of interest" description="Disordered" evidence="24">
    <location>
        <begin position="1483"/>
        <end position="1523"/>
    </location>
</feature>
<dbReference type="InterPro" id="IPR001757">
    <property type="entry name" value="P_typ_ATPase"/>
</dbReference>
<dbReference type="SUPFAM" id="SSF81665">
    <property type="entry name" value="Calcium ATPase, transmembrane domain M"/>
    <property type="match status" value="1"/>
</dbReference>
<dbReference type="Pfam" id="PF16209">
    <property type="entry name" value="PhoLip_ATPase_N"/>
    <property type="match status" value="1"/>
</dbReference>
<feature type="transmembrane region" description="Helical" evidence="23">
    <location>
        <begin position="1329"/>
        <end position="1349"/>
    </location>
</feature>
<dbReference type="Proteomes" id="UP001175261">
    <property type="component" value="Unassembled WGS sequence"/>
</dbReference>
<evidence type="ECO:0000313" key="27">
    <source>
        <dbReference type="EMBL" id="KAK0390890.1"/>
    </source>
</evidence>
<comment type="cofactor">
    <cofactor evidence="1 22">
        <name>Mg(2+)</name>
        <dbReference type="ChEBI" id="CHEBI:18420"/>
    </cofactor>
</comment>
<feature type="transmembrane region" description="Helical" evidence="23">
    <location>
        <begin position="1264"/>
        <end position="1282"/>
    </location>
</feature>
<feature type="compositionally biased region" description="Polar residues" evidence="24">
    <location>
        <begin position="1384"/>
        <end position="1401"/>
    </location>
</feature>
<feature type="binding site" evidence="21">
    <location>
        <position position="862"/>
    </location>
    <ligand>
        <name>ATP</name>
        <dbReference type="ChEBI" id="CHEBI:30616"/>
    </ligand>
</feature>
<proteinExistence type="inferred from homology"/>
<feature type="transmembrane region" description="Helical" evidence="23">
    <location>
        <begin position="1172"/>
        <end position="1193"/>
    </location>
</feature>
<dbReference type="InterPro" id="IPR032631">
    <property type="entry name" value="P-type_ATPase_N"/>
</dbReference>
<evidence type="ECO:0000256" key="1">
    <source>
        <dbReference type="ARBA" id="ARBA00001946"/>
    </source>
</evidence>
<dbReference type="InterPro" id="IPR023298">
    <property type="entry name" value="ATPase_P-typ_TM_dom_sf"/>
</dbReference>
<evidence type="ECO:0000256" key="19">
    <source>
        <dbReference type="ARBA" id="ARBA00052223"/>
    </source>
</evidence>
<keyword evidence="11 23" id="KW-1278">Translocase</keyword>
<dbReference type="FunFam" id="3.40.1110.10:FF:000048">
    <property type="entry name" value="Phospholipid-transporting ATPase"/>
    <property type="match status" value="1"/>
</dbReference>
<feature type="compositionally biased region" description="Acidic residues" evidence="24">
    <location>
        <begin position="75"/>
        <end position="87"/>
    </location>
</feature>
<feature type="binding site" evidence="21">
    <location>
        <position position="944"/>
    </location>
    <ligand>
        <name>ATP</name>
        <dbReference type="ChEBI" id="CHEBI:30616"/>
    </ligand>
</feature>
<keyword evidence="4" id="KW-0813">Transport</keyword>
<feature type="region of interest" description="Disordered" evidence="24">
    <location>
        <begin position="1428"/>
        <end position="1471"/>
    </location>
</feature>
<feature type="transmembrane region" description="Helical" evidence="23">
    <location>
        <begin position="139"/>
        <end position="159"/>
    </location>
</feature>
<dbReference type="PROSITE" id="PS00154">
    <property type="entry name" value="ATPASE_E1_E2"/>
    <property type="match status" value="1"/>
</dbReference>
<dbReference type="Pfam" id="PF16212">
    <property type="entry name" value="PhoLip_ATPase_C"/>
    <property type="match status" value="1"/>
</dbReference>
<evidence type="ECO:0000256" key="15">
    <source>
        <dbReference type="ARBA" id="ARBA00034036"/>
    </source>
</evidence>
<evidence type="ECO:0000256" key="14">
    <source>
        <dbReference type="ARBA" id="ARBA00023136"/>
    </source>
</evidence>